<feature type="signal peptide" evidence="1">
    <location>
        <begin position="1"/>
        <end position="22"/>
    </location>
</feature>
<name>A0A4T3F1X2_9SPHN</name>
<feature type="chain" id="PRO_5020191097" description="DUF2059 domain-containing protein" evidence="1">
    <location>
        <begin position="23"/>
        <end position="173"/>
    </location>
</feature>
<evidence type="ECO:0000256" key="1">
    <source>
        <dbReference type="SAM" id="SignalP"/>
    </source>
</evidence>
<evidence type="ECO:0000313" key="2">
    <source>
        <dbReference type="EMBL" id="TIX50040.1"/>
    </source>
</evidence>
<keyword evidence="3" id="KW-1185">Reference proteome</keyword>
<organism evidence="2 3">
    <name type="scientific">Alteraurantiacibacter aquimixticola</name>
    <dbReference type="NCBI Taxonomy" id="2489173"/>
    <lineage>
        <taxon>Bacteria</taxon>
        <taxon>Pseudomonadati</taxon>
        <taxon>Pseudomonadota</taxon>
        <taxon>Alphaproteobacteria</taxon>
        <taxon>Sphingomonadales</taxon>
        <taxon>Erythrobacteraceae</taxon>
        <taxon>Alteraurantiacibacter</taxon>
    </lineage>
</organism>
<dbReference type="OrthoDB" id="7594050at2"/>
<dbReference type="AlphaFoldDB" id="A0A4T3F1X2"/>
<sequence length="173" mass="18747">MVKKLAASLALAAMALSAPTQAQNRPDFTEDEITAMALYAMPLAFSSLQRKCASVLDPQAYIYAYGDELSERLRISANGQFPYARAALMKFAGDREDPMLTMVQNLPPETLEPLVSEMVTAKVFSEIKTSDCGEYDRVLALLDPLPPENLAQLAGFLAVKANREASTQGALGL</sequence>
<protein>
    <recommendedName>
        <fullName evidence="4">DUF2059 domain-containing protein</fullName>
    </recommendedName>
</protein>
<evidence type="ECO:0000313" key="3">
    <source>
        <dbReference type="Proteomes" id="UP000309389"/>
    </source>
</evidence>
<gene>
    <name evidence="2" type="ORF">E5222_06990</name>
</gene>
<comment type="caution">
    <text evidence="2">The sequence shown here is derived from an EMBL/GenBank/DDBJ whole genome shotgun (WGS) entry which is preliminary data.</text>
</comment>
<dbReference type="RefSeq" id="WP_136693060.1">
    <property type="nucleotide sequence ID" value="NZ_SSHH01000002.1"/>
</dbReference>
<evidence type="ECO:0008006" key="4">
    <source>
        <dbReference type="Google" id="ProtNLM"/>
    </source>
</evidence>
<keyword evidence="1" id="KW-0732">Signal</keyword>
<proteinExistence type="predicted"/>
<accession>A0A4T3F1X2</accession>
<dbReference type="EMBL" id="SSHH01000002">
    <property type="protein sequence ID" value="TIX50040.1"/>
    <property type="molecule type" value="Genomic_DNA"/>
</dbReference>
<dbReference type="Proteomes" id="UP000309389">
    <property type="component" value="Unassembled WGS sequence"/>
</dbReference>
<reference evidence="2 3" key="1">
    <citation type="submission" date="2019-04" db="EMBL/GenBank/DDBJ databases">
        <title>Altererythrobacter aquimixticola sp. nov., isolated from sediment of junction between the ocean and a freshwater spring.</title>
        <authorList>
            <person name="Yoon J.-H."/>
        </authorList>
    </citation>
    <scope>NUCLEOTIDE SEQUENCE [LARGE SCALE GENOMIC DNA]</scope>
    <source>
        <strain evidence="2 3">SSKS-13</strain>
    </source>
</reference>